<organism evidence="3 4">
    <name type="scientific">Vespula squamosa</name>
    <name type="common">Southern yellow jacket</name>
    <name type="synonym">Wasp</name>
    <dbReference type="NCBI Taxonomy" id="30214"/>
    <lineage>
        <taxon>Eukaryota</taxon>
        <taxon>Metazoa</taxon>
        <taxon>Ecdysozoa</taxon>
        <taxon>Arthropoda</taxon>
        <taxon>Hexapoda</taxon>
        <taxon>Insecta</taxon>
        <taxon>Pterygota</taxon>
        <taxon>Neoptera</taxon>
        <taxon>Endopterygota</taxon>
        <taxon>Hymenoptera</taxon>
        <taxon>Apocrita</taxon>
        <taxon>Aculeata</taxon>
        <taxon>Vespoidea</taxon>
        <taxon>Vespidae</taxon>
        <taxon>Vespinae</taxon>
        <taxon>Vespula</taxon>
    </lineage>
</organism>
<dbReference type="InterPro" id="IPR015943">
    <property type="entry name" value="WD40/YVTN_repeat-like_dom_sf"/>
</dbReference>
<evidence type="ECO:0000259" key="2">
    <source>
        <dbReference type="Pfam" id="PF01403"/>
    </source>
</evidence>
<dbReference type="Gene3D" id="2.130.10.10">
    <property type="entry name" value="YVTN repeat-like/Quinoprotein amine dehydrogenase"/>
    <property type="match status" value="1"/>
</dbReference>
<dbReference type="Pfam" id="PF01403">
    <property type="entry name" value="Sema"/>
    <property type="match status" value="1"/>
</dbReference>
<name>A0ABD2AAA4_VESSQ</name>
<dbReference type="Proteomes" id="UP001607302">
    <property type="component" value="Unassembled WGS sequence"/>
</dbReference>
<proteinExistence type="predicted"/>
<dbReference type="PANTHER" id="PTHR22625:SF70">
    <property type="entry name" value="PLEXIN A, ISOFORM A"/>
    <property type="match status" value="1"/>
</dbReference>
<evidence type="ECO:0000313" key="3">
    <source>
        <dbReference type="EMBL" id="KAL2717526.1"/>
    </source>
</evidence>
<keyword evidence="4" id="KW-1185">Reference proteome</keyword>
<gene>
    <name evidence="3" type="ORF">V1478_013226</name>
</gene>
<dbReference type="GO" id="GO:0030154">
    <property type="term" value="P:cell differentiation"/>
    <property type="evidence" value="ECO:0007669"/>
    <property type="project" value="UniProtKB-KW"/>
</dbReference>
<dbReference type="InterPro" id="IPR001627">
    <property type="entry name" value="Semap_dom"/>
</dbReference>
<sequence length="184" mass="20956">MDNSIKLFPKEFNNPKNGERKTKYLLGSNLFGTGNLMRSSLEDNRKYIYNTRYRSTFIPMHSIIESLYYLYLMFTPKLQTIGEDFCGLDVNTPLGGEDPIAAFPVLTFDTLLTAVAATSTGDYTVVFLGTNKGHLKKIILNRKIEIELEMEMEMEIDSNVFGRTSQKEKSDSHTSFDIAIRKVL</sequence>
<keyword evidence="1" id="KW-0221">Differentiation</keyword>
<dbReference type="EMBL" id="JAUDFV010000153">
    <property type="protein sequence ID" value="KAL2717526.1"/>
    <property type="molecule type" value="Genomic_DNA"/>
</dbReference>
<protein>
    <submittedName>
        <fullName evidence="3">Plexin-A4-like isoform X1</fullName>
    </submittedName>
</protein>
<dbReference type="PANTHER" id="PTHR22625">
    <property type="entry name" value="PLEXIN"/>
    <property type="match status" value="1"/>
</dbReference>
<dbReference type="InterPro" id="IPR036352">
    <property type="entry name" value="Semap_dom_sf"/>
</dbReference>
<evidence type="ECO:0000313" key="4">
    <source>
        <dbReference type="Proteomes" id="UP001607302"/>
    </source>
</evidence>
<reference evidence="3 4" key="1">
    <citation type="journal article" date="2024" name="Ann. Entomol. Soc. Am.">
        <title>Genomic analyses of the southern and eastern yellowjacket wasps (Hymenoptera: Vespidae) reveal evolutionary signatures of social life.</title>
        <authorList>
            <person name="Catto M.A."/>
            <person name="Caine P.B."/>
            <person name="Orr S.E."/>
            <person name="Hunt B.G."/>
            <person name="Goodisman M.A.D."/>
        </authorList>
    </citation>
    <scope>NUCLEOTIDE SEQUENCE [LARGE SCALE GENOMIC DNA]</scope>
    <source>
        <strain evidence="3">233</strain>
        <tissue evidence="3">Head and thorax</tissue>
    </source>
</reference>
<comment type="caution">
    <text evidence="3">The sequence shown here is derived from an EMBL/GenBank/DDBJ whole genome shotgun (WGS) entry which is preliminary data.</text>
</comment>
<dbReference type="InterPro" id="IPR031148">
    <property type="entry name" value="Plexin"/>
</dbReference>
<accession>A0ABD2AAA4</accession>
<feature type="domain" description="Sema" evidence="2">
    <location>
        <begin position="79"/>
        <end position="144"/>
    </location>
</feature>
<evidence type="ECO:0000256" key="1">
    <source>
        <dbReference type="ARBA" id="ARBA00022782"/>
    </source>
</evidence>
<dbReference type="AlphaFoldDB" id="A0ABD2AAA4"/>
<dbReference type="SUPFAM" id="SSF101912">
    <property type="entry name" value="Sema domain"/>
    <property type="match status" value="1"/>
</dbReference>